<dbReference type="Proteomes" id="UP000192095">
    <property type="component" value="Chromosome"/>
</dbReference>
<evidence type="ECO:0000313" key="4">
    <source>
        <dbReference type="EMBL" id="KSU17712.1"/>
    </source>
</evidence>
<evidence type="ECO:0000313" key="11">
    <source>
        <dbReference type="Proteomes" id="UP000192095"/>
    </source>
</evidence>
<proteinExistence type="predicted"/>
<dbReference type="SUPFAM" id="SSF54862">
    <property type="entry name" value="4Fe-4S ferredoxins"/>
    <property type="match status" value="1"/>
</dbReference>
<dbReference type="PANTHER" id="PTHR39163:SF1">
    <property type="entry name" value="FERREDOXIN"/>
    <property type="match status" value="1"/>
</dbReference>
<evidence type="ECO:0000313" key="10">
    <source>
        <dbReference type="Proteomes" id="UP000053719"/>
    </source>
</evidence>
<evidence type="ECO:0000313" key="5">
    <source>
        <dbReference type="EMBL" id="KSU21320.1"/>
    </source>
</evidence>
<dbReference type="OMA" id="HARQQFI"/>
<dbReference type="PANTHER" id="PTHR39163">
    <property type="entry name" value="FERREDOXIN"/>
    <property type="match status" value="1"/>
</dbReference>
<dbReference type="PROSITE" id="PS51379">
    <property type="entry name" value="4FE4S_FER_2"/>
    <property type="match status" value="1"/>
</dbReference>
<dbReference type="InterPro" id="IPR052395">
    <property type="entry name" value="ET_Ferredoxin"/>
</dbReference>
<dbReference type="EMBL" id="CP031926">
    <property type="protein sequence ID" value="WFN84267.1"/>
    <property type="molecule type" value="Genomic_DNA"/>
</dbReference>
<reference evidence="3 12" key="4">
    <citation type="submission" date="2018-03" db="EMBL/GenBank/DDBJ databases">
        <title>Genome sequence of Lactococcus lactis strain 14B4 from almond drupe.</title>
        <authorList>
            <person name="Tran T.D."/>
            <person name="McGarvey J.A."/>
            <person name="Huynh S."/>
            <person name="Parker C.T."/>
        </authorList>
    </citation>
    <scope>NUCLEOTIDE SEQUENCE [LARGE SCALE GENOMIC DNA]</scope>
    <source>
        <strain evidence="3 12">14B4</strain>
    </source>
</reference>
<reference evidence="9 10" key="1">
    <citation type="submission" date="2015-10" db="EMBL/GenBank/DDBJ databases">
        <title>Draft Genome Sequences of 11 Lactococcus lactis subspecies cremoris strains.</title>
        <authorList>
            <person name="Wels M."/>
            <person name="Backus L."/>
            <person name="Boekhorst J."/>
            <person name="Dijkstra A."/>
            <person name="Beerthuizen M."/>
            <person name="Kelly W."/>
            <person name="Siezen R."/>
            <person name="Bachmann H."/>
            <person name="Van Hijum S."/>
        </authorList>
    </citation>
    <scope>NUCLEOTIDE SEQUENCE [LARGE SCALE GENOMIC DNA]</scope>
    <source>
        <strain evidence="9">LMG9449</strain>
        <strain evidence="10">M20</strain>
    </source>
</reference>
<dbReference type="AlphaFoldDB" id="A0A0V8BHQ1"/>
<dbReference type="Proteomes" id="UP000663169">
    <property type="component" value="Chromosome"/>
</dbReference>
<name>A0A0V8BHQ1_LACLL</name>
<dbReference type="EMBL" id="CP028160">
    <property type="protein sequence ID" value="AWN66284.1"/>
    <property type="molecule type" value="Genomic_DNA"/>
</dbReference>
<dbReference type="PATRIC" id="fig|1360.102.peg.58"/>
<dbReference type="EMBL" id="LKLS01000124">
    <property type="protein sequence ID" value="KSU17712.1"/>
    <property type="molecule type" value="Genomic_DNA"/>
</dbReference>
<dbReference type="Proteomes" id="UP001055586">
    <property type="component" value="Chromosome"/>
</dbReference>
<dbReference type="GeneID" id="89633906"/>
<gene>
    <name evidence="3" type="ORF">LL14B4_08955</name>
    <name evidence="6" type="ORF">LL223_03115</name>
    <name evidence="8" type="ORF">LL229_03325</name>
    <name evidence="7" type="ORF">LLUC06_03050</name>
    <name evidence="4" type="ORF">LMG9449_1517</name>
    <name evidence="5" type="ORF">M20_1030</name>
</gene>
<evidence type="ECO:0000313" key="7">
    <source>
        <dbReference type="EMBL" id="WMD27518.1"/>
    </source>
</evidence>
<dbReference type="Gene3D" id="3.30.70.20">
    <property type="match status" value="1"/>
</dbReference>
<protein>
    <submittedName>
        <fullName evidence="4">Ferredoxin</fullName>
    </submittedName>
</protein>
<reference evidence="7 11" key="2">
    <citation type="journal article" date="2017" name="BMC Genomics">
        <title>Comparative and functional genomics of the Lactococcus lactis taxon; insights into evolution and niche adaptation.</title>
        <authorList>
            <person name="Kelleher P."/>
            <person name="Bottacini F."/>
            <person name="Mahony J."/>
            <person name="Kilcawley K.N."/>
            <person name="van Sinderen D."/>
        </authorList>
    </citation>
    <scope>NUCLEOTIDE SEQUENCE [LARGE SCALE GENOMIC DNA]</scope>
    <source>
        <strain evidence="7 11">UC06</strain>
    </source>
</reference>
<dbReference type="Proteomes" id="UP000053719">
    <property type="component" value="Unassembled WGS sequence"/>
</dbReference>
<evidence type="ECO:0000313" key="3">
    <source>
        <dbReference type="EMBL" id="AWN66284.1"/>
    </source>
</evidence>
<evidence type="ECO:0000259" key="2">
    <source>
        <dbReference type="PROSITE" id="PS51379"/>
    </source>
</evidence>
<dbReference type="RefSeq" id="WP_010906103.1">
    <property type="nucleotide sequence ID" value="NZ_BAABQR010000006.1"/>
</dbReference>
<sequence>MKIKIIPDKCIACGLCNLHAPEVFDYHDNGIVKFYDTEEVQKEFSDDNSLLLAIKSCPTGALKIERD</sequence>
<dbReference type="Pfam" id="PF13370">
    <property type="entry name" value="Fer4_13"/>
    <property type="match status" value="1"/>
</dbReference>
<evidence type="ECO:0000313" key="9">
    <source>
        <dbReference type="Proteomes" id="UP000053612"/>
    </source>
</evidence>
<evidence type="ECO:0000313" key="12">
    <source>
        <dbReference type="Proteomes" id="UP000245919"/>
    </source>
</evidence>
<dbReference type="EMBL" id="CP090823">
    <property type="protein sequence ID" value="WNS48427.1"/>
    <property type="molecule type" value="Genomic_DNA"/>
</dbReference>
<dbReference type="EMBL" id="LKLU01000066">
    <property type="protein sequence ID" value="KSU21320.1"/>
    <property type="molecule type" value="Genomic_DNA"/>
</dbReference>
<dbReference type="EMBL" id="CP015902">
    <property type="protein sequence ID" value="WMD27518.1"/>
    <property type="molecule type" value="Genomic_DNA"/>
</dbReference>
<evidence type="ECO:0000256" key="1">
    <source>
        <dbReference type="ARBA" id="ARBA00001966"/>
    </source>
</evidence>
<dbReference type="InterPro" id="IPR017896">
    <property type="entry name" value="4Fe4S_Fe-S-bd"/>
</dbReference>
<accession>A0A0V8BHQ1</accession>
<evidence type="ECO:0000313" key="6">
    <source>
        <dbReference type="EMBL" id="WFN84267.1"/>
    </source>
</evidence>
<comment type="cofactor">
    <cofactor evidence="1">
        <name>[4Fe-4S] cluster</name>
        <dbReference type="ChEBI" id="CHEBI:49883"/>
    </cofactor>
</comment>
<reference evidence="8" key="7">
    <citation type="submission" date="2023-09" db="EMBL/GenBank/DDBJ databases">
        <title>Complete Genomes and Methylome analysis of Lactococcus lactis subs lactis strains.</title>
        <authorList>
            <person name="Fomenkov A."/>
            <person name="McDonnell B."/>
            <person name="Sun L."/>
            <person name="Van Sinderen D."/>
            <person name="Roberts R.J."/>
        </authorList>
    </citation>
    <scope>NUCLEOTIDE SEQUENCE</scope>
    <source>
        <strain evidence="8">229</strain>
    </source>
</reference>
<dbReference type="Proteomes" id="UP000245919">
    <property type="component" value="Chromosome"/>
</dbReference>
<reference evidence="7" key="6">
    <citation type="submission" date="2023-07" db="EMBL/GenBank/DDBJ databases">
        <authorList>
            <person name="McDonnell B."/>
        </authorList>
    </citation>
    <scope>NUCLEOTIDE SEQUENCE</scope>
    <source>
        <strain evidence="6">223</strain>
        <strain evidence="7">UC06</strain>
    </source>
</reference>
<organism evidence="4 9">
    <name type="scientific">Lactococcus lactis subsp. lactis</name>
    <name type="common">Streptococcus lactis</name>
    <dbReference type="NCBI Taxonomy" id="1360"/>
    <lineage>
        <taxon>Bacteria</taxon>
        <taxon>Bacillati</taxon>
        <taxon>Bacillota</taxon>
        <taxon>Bacilli</taxon>
        <taxon>Lactobacillales</taxon>
        <taxon>Streptococcaceae</taxon>
        <taxon>Lactococcus</taxon>
    </lineage>
</organism>
<feature type="domain" description="4Fe-4S ferredoxin-type" evidence="2">
    <location>
        <begin position="1"/>
        <end position="29"/>
    </location>
</feature>
<reference evidence="4" key="3">
    <citation type="journal article" date="2017" name="Genome Announc.">
        <title>Draft Genome Sequences of 24 Lactococcus lactis Strains.</title>
        <authorList>
            <person name="Backus L."/>
            <person name="Wels M."/>
            <person name="Boekhorst J."/>
            <person name="Dijkstra A.R."/>
            <person name="Beerthuyzen M."/>
            <person name="Kelly W.J."/>
            <person name="Siezen R.J."/>
            <person name="van Hijum S.A."/>
            <person name="Bachmann H."/>
        </authorList>
    </citation>
    <scope>NUCLEOTIDE SEQUENCE</scope>
    <source>
        <strain evidence="4">LMG9447</strain>
        <strain evidence="5">M20</strain>
    </source>
</reference>
<dbReference type="Proteomes" id="UP000053612">
    <property type="component" value="Unassembled WGS sequence"/>
</dbReference>
<evidence type="ECO:0000313" key="8">
    <source>
        <dbReference type="EMBL" id="WNS48427.1"/>
    </source>
</evidence>
<reference evidence="6" key="5">
    <citation type="journal article" date="2020" name="Mol. Microbiol.">
        <title>The CWPS Rubik's cube: Linking diversity of cell wall polysaccharide structures with the encoded biosynthetic machinery of selected Lactococcus lactis strains.</title>
        <authorList>
            <person name="Mahony J."/>
            <person name="Frantzen C."/>
            <person name="Vinogradov E."/>
            <person name="Sadovskaya I."/>
            <person name="Theodorou I."/>
            <person name="Kelleher P."/>
            <person name="Chapot-Chartier M.P."/>
            <person name="Cambillau C."/>
            <person name="Holo H."/>
            <person name="van Sinderen D."/>
        </authorList>
    </citation>
    <scope>NUCLEOTIDE SEQUENCE</scope>
    <source>
        <strain evidence="6">223</strain>
    </source>
</reference>